<gene>
    <name evidence="1" type="ORF">FB558_6750</name>
</gene>
<dbReference type="RefSeq" id="WP_170231643.1">
    <property type="nucleotide sequence ID" value="NZ_VFPA01000004.1"/>
</dbReference>
<sequence>MITFIVAGIVLLALIAITVGIVDAAQAPKRRMLAAERRARWEATRPYEFEPALLDDPWDDD</sequence>
<evidence type="ECO:0000313" key="1">
    <source>
        <dbReference type="EMBL" id="TQM06492.1"/>
    </source>
</evidence>
<accession>A0A543DAZ9</accession>
<proteinExistence type="predicted"/>
<organism evidence="1 2">
    <name type="scientific">Pseudonocardia kunmingensis</name>
    <dbReference type="NCBI Taxonomy" id="630975"/>
    <lineage>
        <taxon>Bacteria</taxon>
        <taxon>Bacillati</taxon>
        <taxon>Actinomycetota</taxon>
        <taxon>Actinomycetes</taxon>
        <taxon>Pseudonocardiales</taxon>
        <taxon>Pseudonocardiaceae</taxon>
        <taxon>Pseudonocardia</taxon>
    </lineage>
</organism>
<evidence type="ECO:0000313" key="2">
    <source>
        <dbReference type="Proteomes" id="UP000315677"/>
    </source>
</evidence>
<reference evidence="1 2" key="1">
    <citation type="submission" date="2019-06" db="EMBL/GenBank/DDBJ databases">
        <title>Sequencing the genomes of 1000 actinobacteria strains.</title>
        <authorList>
            <person name="Klenk H.-P."/>
        </authorList>
    </citation>
    <scope>NUCLEOTIDE SEQUENCE [LARGE SCALE GENOMIC DNA]</scope>
    <source>
        <strain evidence="1 2">DSM 45301</strain>
    </source>
</reference>
<protein>
    <submittedName>
        <fullName evidence="1">Uncharacterized protein</fullName>
    </submittedName>
</protein>
<dbReference type="AlphaFoldDB" id="A0A543DAZ9"/>
<dbReference type="Proteomes" id="UP000315677">
    <property type="component" value="Unassembled WGS sequence"/>
</dbReference>
<keyword evidence="2" id="KW-1185">Reference proteome</keyword>
<name>A0A543DAZ9_9PSEU</name>
<comment type="caution">
    <text evidence="1">The sequence shown here is derived from an EMBL/GenBank/DDBJ whole genome shotgun (WGS) entry which is preliminary data.</text>
</comment>
<dbReference type="EMBL" id="VFPA01000004">
    <property type="protein sequence ID" value="TQM06492.1"/>
    <property type="molecule type" value="Genomic_DNA"/>
</dbReference>